<organism evidence="2 3">
    <name type="scientific">Isoptericola cucumis</name>
    <dbReference type="NCBI Taxonomy" id="1776856"/>
    <lineage>
        <taxon>Bacteria</taxon>
        <taxon>Bacillati</taxon>
        <taxon>Actinomycetota</taxon>
        <taxon>Actinomycetes</taxon>
        <taxon>Micrococcales</taxon>
        <taxon>Promicromonosporaceae</taxon>
        <taxon>Isoptericola</taxon>
    </lineage>
</organism>
<dbReference type="InterPro" id="IPR000601">
    <property type="entry name" value="PKD_dom"/>
</dbReference>
<evidence type="ECO:0000259" key="1">
    <source>
        <dbReference type="PROSITE" id="PS50093"/>
    </source>
</evidence>
<evidence type="ECO:0000313" key="3">
    <source>
        <dbReference type="Proteomes" id="UP000632535"/>
    </source>
</evidence>
<feature type="domain" description="PKD" evidence="1">
    <location>
        <begin position="157"/>
        <end position="202"/>
    </location>
</feature>
<dbReference type="SUPFAM" id="SSF49299">
    <property type="entry name" value="PKD domain"/>
    <property type="match status" value="1"/>
</dbReference>
<dbReference type="CDD" id="cd00146">
    <property type="entry name" value="PKD"/>
    <property type="match status" value="1"/>
</dbReference>
<dbReference type="PROSITE" id="PS50093">
    <property type="entry name" value="PKD"/>
    <property type="match status" value="1"/>
</dbReference>
<dbReference type="EMBL" id="BMDG01000005">
    <property type="protein sequence ID" value="GGI07801.1"/>
    <property type="molecule type" value="Genomic_DNA"/>
</dbReference>
<dbReference type="InterPro" id="IPR013783">
    <property type="entry name" value="Ig-like_fold"/>
</dbReference>
<dbReference type="RefSeq" id="WP_188523345.1">
    <property type="nucleotide sequence ID" value="NZ_BMDG01000005.1"/>
</dbReference>
<evidence type="ECO:0000313" key="2">
    <source>
        <dbReference type="EMBL" id="GGI07801.1"/>
    </source>
</evidence>
<gene>
    <name evidence="2" type="ORF">GCM10007368_17980</name>
</gene>
<reference evidence="3" key="1">
    <citation type="journal article" date="2019" name="Int. J. Syst. Evol. Microbiol.">
        <title>The Global Catalogue of Microorganisms (GCM) 10K type strain sequencing project: providing services to taxonomists for standard genome sequencing and annotation.</title>
        <authorList>
            <consortium name="The Broad Institute Genomics Platform"/>
            <consortium name="The Broad Institute Genome Sequencing Center for Infectious Disease"/>
            <person name="Wu L."/>
            <person name="Ma J."/>
        </authorList>
    </citation>
    <scope>NUCLEOTIDE SEQUENCE [LARGE SCALE GENOMIC DNA]</scope>
    <source>
        <strain evidence="3">CCM 8653</strain>
    </source>
</reference>
<dbReference type="InterPro" id="IPR035986">
    <property type="entry name" value="PKD_dom_sf"/>
</dbReference>
<comment type="caution">
    <text evidence="2">The sequence shown here is derived from an EMBL/GenBank/DDBJ whole genome shotgun (WGS) entry which is preliminary data.</text>
</comment>
<dbReference type="Gene3D" id="2.60.40.10">
    <property type="entry name" value="Immunoglobulins"/>
    <property type="match status" value="1"/>
</dbReference>
<name>A0ABQ2B4T6_9MICO</name>
<dbReference type="Proteomes" id="UP000632535">
    <property type="component" value="Unassembled WGS sequence"/>
</dbReference>
<accession>A0ABQ2B4T6</accession>
<proteinExistence type="predicted"/>
<sequence>MLEGSSSNPGKESAPSKWVYWRATPEMCELLGLTGSAETQFAAACARPEARVGYDGIECENDQFAMEALFRAERDPETGELGPATIAGDEQCVSPADLAEAAAREFASLKIRPSPLHVQPPDGWTLINVDTITYTEDTPQEFDTTLLGVPVTLRAVPAEYSWDYDDGTRPLVTDTPGAPYPNHTVAHTYSAPGTATITLDTTWAGQFRIAGTATWTDVPGAATTETSTDEITIHEARTRLVEDPVDE</sequence>
<protein>
    <recommendedName>
        <fullName evidence="1">PKD domain-containing protein</fullName>
    </recommendedName>
</protein>
<keyword evidence="3" id="KW-1185">Reference proteome</keyword>